<feature type="region of interest" description="Disordered" evidence="1">
    <location>
        <begin position="317"/>
        <end position="340"/>
    </location>
</feature>
<sequence>MLAEPDFETHAAAEAIGESSSKGGDATDVFQHFANASVHLQELAKLLRDIQAESPPISSRSADEASRQEAGDGLVPMLHLPCVKDMTASGGEPLDLETSCSFKTEGLLSMSDSLTLSASPTGVDEEACAAGTSAPPPAEETPAAGSGSALEGFEGAPPAPAEAALKAVPSADATLLPAKEAAESAGDEAGDHPGGAPPAPPEAMLKEASAEAVAPAEETAVDAAGGGSALEAFEGAPPGPAEAALKEVPSEADATLLPAKEAAESAGDEAGDHPEGAPPAPPQVGSEPSSIDRLGDKEKRALAAAHQTLTEMAKLLLEATLASPEPSPRPEATDDESSML</sequence>
<protein>
    <submittedName>
        <fullName evidence="2">Dfa3 protein</fullName>
    </submittedName>
</protein>
<feature type="compositionally biased region" description="Low complexity" evidence="1">
    <location>
        <begin position="210"/>
        <end position="236"/>
    </location>
</feature>
<accession>A0A812IKV6</accession>
<dbReference type="EMBL" id="CAJNDS010000269">
    <property type="protein sequence ID" value="CAE7036024.1"/>
    <property type="molecule type" value="Genomic_DNA"/>
</dbReference>
<proteinExistence type="predicted"/>
<evidence type="ECO:0000313" key="2">
    <source>
        <dbReference type="EMBL" id="CAE7036024.1"/>
    </source>
</evidence>
<evidence type="ECO:0000256" key="1">
    <source>
        <dbReference type="SAM" id="MobiDB-lite"/>
    </source>
</evidence>
<evidence type="ECO:0000313" key="3">
    <source>
        <dbReference type="Proteomes" id="UP000604046"/>
    </source>
</evidence>
<name>A0A812IKV6_9DINO</name>
<organism evidence="2 3">
    <name type="scientific">Symbiodinium natans</name>
    <dbReference type="NCBI Taxonomy" id="878477"/>
    <lineage>
        <taxon>Eukaryota</taxon>
        <taxon>Sar</taxon>
        <taxon>Alveolata</taxon>
        <taxon>Dinophyceae</taxon>
        <taxon>Suessiales</taxon>
        <taxon>Symbiodiniaceae</taxon>
        <taxon>Symbiodinium</taxon>
    </lineage>
</organism>
<feature type="compositionally biased region" description="Basic and acidic residues" evidence="1">
    <location>
        <begin position="61"/>
        <end position="70"/>
    </location>
</feature>
<keyword evidence="3" id="KW-1185">Reference proteome</keyword>
<feature type="region of interest" description="Disordered" evidence="1">
    <location>
        <begin position="1"/>
        <end position="26"/>
    </location>
</feature>
<feature type="region of interest" description="Disordered" evidence="1">
    <location>
        <begin position="113"/>
        <end position="301"/>
    </location>
</feature>
<dbReference type="Proteomes" id="UP000604046">
    <property type="component" value="Unassembled WGS sequence"/>
</dbReference>
<comment type="caution">
    <text evidence="2">The sequence shown here is derived from an EMBL/GenBank/DDBJ whole genome shotgun (WGS) entry which is preliminary data.</text>
</comment>
<reference evidence="2" key="1">
    <citation type="submission" date="2021-02" db="EMBL/GenBank/DDBJ databases">
        <authorList>
            <person name="Dougan E. K."/>
            <person name="Rhodes N."/>
            <person name="Thang M."/>
            <person name="Chan C."/>
        </authorList>
    </citation>
    <scope>NUCLEOTIDE SEQUENCE</scope>
</reference>
<dbReference type="AlphaFoldDB" id="A0A812IKV6"/>
<dbReference type="OrthoDB" id="10394337at2759"/>
<feature type="region of interest" description="Disordered" evidence="1">
    <location>
        <begin position="54"/>
        <end position="73"/>
    </location>
</feature>
<feature type="compositionally biased region" description="Low complexity" evidence="1">
    <location>
        <begin position="161"/>
        <end position="171"/>
    </location>
</feature>
<gene>
    <name evidence="2" type="primary">dfa3</name>
    <name evidence="2" type="ORF">SNAT2548_LOCUS4364</name>
</gene>